<dbReference type="EMBL" id="BARU01022220">
    <property type="protein sequence ID" value="GAH54289.1"/>
    <property type="molecule type" value="Genomic_DNA"/>
</dbReference>
<organism evidence="1">
    <name type="scientific">marine sediment metagenome</name>
    <dbReference type="NCBI Taxonomy" id="412755"/>
    <lineage>
        <taxon>unclassified sequences</taxon>
        <taxon>metagenomes</taxon>
        <taxon>ecological metagenomes</taxon>
    </lineage>
</organism>
<sequence length="45" mass="5221">MVKFRHYMGGNAHFLANTEKLGKMLPKAKGQGKYNMVNYMIVQKF</sequence>
<proteinExistence type="predicted"/>
<reference evidence="1" key="1">
    <citation type="journal article" date="2014" name="Front. Microbiol.">
        <title>High frequency of phylogenetically diverse reductive dehalogenase-homologous genes in deep subseafloor sedimentary metagenomes.</title>
        <authorList>
            <person name="Kawai M."/>
            <person name="Futagami T."/>
            <person name="Toyoda A."/>
            <person name="Takaki Y."/>
            <person name="Nishi S."/>
            <person name="Hori S."/>
            <person name="Arai W."/>
            <person name="Tsubouchi T."/>
            <person name="Morono Y."/>
            <person name="Uchiyama I."/>
            <person name="Ito T."/>
            <person name="Fujiyama A."/>
            <person name="Inagaki F."/>
            <person name="Takami H."/>
        </authorList>
    </citation>
    <scope>NUCLEOTIDE SEQUENCE</scope>
    <source>
        <strain evidence="1">Expedition CK06-06</strain>
    </source>
</reference>
<protein>
    <submittedName>
        <fullName evidence="1">Uncharacterized protein</fullName>
    </submittedName>
</protein>
<name>X1HKB6_9ZZZZ</name>
<evidence type="ECO:0000313" key="1">
    <source>
        <dbReference type="EMBL" id="GAH54289.1"/>
    </source>
</evidence>
<dbReference type="AlphaFoldDB" id="X1HKB6"/>
<gene>
    <name evidence="1" type="ORF">S03H2_36228</name>
</gene>
<accession>X1HKB6</accession>
<comment type="caution">
    <text evidence="1">The sequence shown here is derived from an EMBL/GenBank/DDBJ whole genome shotgun (WGS) entry which is preliminary data.</text>
</comment>